<dbReference type="Pfam" id="PF07690">
    <property type="entry name" value="MFS_1"/>
    <property type="match status" value="1"/>
</dbReference>
<evidence type="ECO:0000313" key="10">
    <source>
        <dbReference type="Proteomes" id="UP000736672"/>
    </source>
</evidence>
<evidence type="ECO:0000256" key="4">
    <source>
        <dbReference type="ARBA" id="ARBA00022989"/>
    </source>
</evidence>
<name>A0A9P9JU70_FUSSL</name>
<evidence type="ECO:0000256" key="2">
    <source>
        <dbReference type="ARBA" id="ARBA00022448"/>
    </source>
</evidence>
<reference evidence="9" key="1">
    <citation type="journal article" date="2021" name="Nat. Commun.">
        <title>Genetic determinants of endophytism in the Arabidopsis root mycobiome.</title>
        <authorList>
            <person name="Mesny F."/>
            <person name="Miyauchi S."/>
            <person name="Thiergart T."/>
            <person name="Pickel B."/>
            <person name="Atanasova L."/>
            <person name="Karlsson M."/>
            <person name="Huettel B."/>
            <person name="Barry K.W."/>
            <person name="Haridas S."/>
            <person name="Chen C."/>
            <person name="Bauer D."/>
            <person name="Andreopoulos W."/>
            <person name="Pangilinan J."/>
            <person name="LaButti K."/>
            <person name="Riley R."/>
            <person name="Lipzen A."/>
            <person name="Clum A."/>
            <person name="Drula E."/>
            <person name="Henrissat B."/>
            <person name="Kohler A."/>
            <person name="Grigoriev I.V."/>
            <person name="Martin F.M."/>
            <person name="Hacquard S."/>
        </authorList>
    </citation>
    <scope>NUCLEOTIDE SEQUENCE</scope>
    <source>
        <strain evidence="9">FSSC 5 MPI-SDFR-AT-0091</strain>
    </source>
</reference>
<organism evidence="9 10">
    <name type="scientific">Fusarium solani</name>
    <name type="common">Filamentous fungus</name>
    <dbReference type="NCBI Taxonomy" id="169388"/>
    <lineage>
        <taxon>Eukaryota</taxon>
        <taxon>Fungi</taxon>
        <taxon>Dikarya</taxon>
        <taxon>Ascomycota</taxon>
        <taxon>Pezizomycotina</taxon>
        <taxon>Sordariomycetes</taxon>
        <taxon>Hypocreomycetidae</taxon>
        <taxon>Hypocreales</taxon>
        <taxon>Nectriaceae</taxon>
        <taxon>Fusarium</taxon>
        <taxon>Fusarium solani species complex</taxon>
    </lineage>
</organism>
<dbReference type="GO" id="GO:0022857">
    <property type="term" value="F:transmembrane transporter activity"/>
    <property type="evidence" value="ECO:0007669"/>
    <property type="project" value="InterPro"/>
</dbReference>
<dbReference type="EMBL" id="JAGTJS010000022">
    <property type="protein sequence ID" value="KAH7237972.1"/>
    <property type="molecule type" value="Genomic_DNA"/>
</dbReference>
<dbReference type="Proteomes" id="UP000736672">
    <property type="component" value="Unassembled WGS sequence"/>
</dbReference>
<evidence type="ECO:0000313" key="9">
    <source>
        <dbReference type="EMBL" id="KAH7237972.1"/>
    </source>
</evidence>
<feature type="transmembrane region" description="Helical" evidence="8">
    <location>
        <begin position="186"/>
        <end position="208"/>
    </location>
</feature>
<feature type="transmembrane region" description="Helical" evidence="8">
    <location>
        <begin position="154"/>
        <end position="174"/>
    </location>
</feature>
<feature type="compositionally biased region" description="Basic and acidic residues" evidence="7">
    <location>
        <begin position="26"/>
        <end position="36"/>
    </location>
</feature>
<evidence type="ECO:0000256" key="6">
    <source>
        <dbReference type="ARBA" id="ARBA00023180"/>
    </source>
</evidence>
<feature type="transmembrane region" description="Helical" evidence="8">
    <location>
        <begin position="96"/>
        <end position="115"/>
    </location>
</feature>
<dbReference type="InterPro" id="IPR011701">
    <property type="entry name" value="MFS"/>
</dbReference>
<evidence type="ECO:0000256" key="8">
    <source>
        <dbReference type="SAM" id="Phobius"/>
    </source>
</evidence>
<feature type="transmembrane region" description="Helical" evidence="8">
    <location>
        <begin position="354"/>
        <end position="371"/>
    </location>
</feature>
<keyword evidence="10" id="KW-1185">Reference proteome</keyword>
<keyword evidence="5 8" id="KW-0472">Membrane</keyword>
<feature type="transmembrane region" description="Helical" evidence="8">
    <location>
        <begin position="448"/>
        <end position="468"/>
    </location>
</feature>
<comment type="subcellular location">
    <subcellularLocation>
        <location evidence="1">Membrane</location>
        <topology evidence="1">Multi-pass membrane protein</topology>
    </subcellularLocation>
</comment>
<evidence type="ECO:0000256" key="1">
    <source>
        <dbReference type="ARBA" id="ARBA00004141"/>
    </source>
</evidence>
<feature type="region of interest" description="Disordered" evidence="7">
    <location>
        <begin position="1"/>
        <end position="37"/>
    </location>
</feature>
<dbReference type="OrthoDB" id="6730379at2759"/>
<keyword evidence="6" id="KW-0325">Glycoprotein</keyword>
<gene>
    <name evidence="9" type="ORF">B0J15DRAFT_529402</name>
</gene>
<feature type="region of interest" description="Disordered" evidence="7">
    <location>
        <begin position="476"/>
        <end position="512"/>
    </location>
</feature>
<accession>A0A9P9JU70</accession>
<dbReference type="Gene3D" id="1.20.1250.20">
    <property type="entry name" value="MFS general substrate transporter like domains"/>
    <property type="match status" value="2"/>
</dbReference>
<dbReference type="SUPFAM" id="SSF103473">
    <property type="entry name" value="MFS general substrate transporter"/>
    <property type="match status" value="1"/>
</dbReference>
<evidence type="ECO:0000256" key="7">
    <source>
        <dbReference type="SAM" id="MobiDB-lite"/>
    </source>
</evidence>
<comment type="caution">
    <text evidence="9">The sequence shown here is derived from an EMBL/GenBank/DDBJ whole genome shotgun (WGS) entry which is preliminary data.</text>
</comment>
<feature type="transmembrane region" description="Helical" evidence="8">
    <location>
        <begin position="220"/>
        <end position="240"/>
    </location>
</feature>
<dbReference type="GO" id="GO:0016020">
    <property type="term" value="C:membrane"/>
    <property type="evidence" value="ECO:0007669"/>
    <property type="project" value="UniProtKB-SubCell"/>
</dbReference>
<feature type="transmembrane region" description="Helical" evidence="8">
    <location>
        <begin position="415"/>
        <end position="436"/>
    </location>
</feature>
<keyword evidence="4 8" id="KW-1133">Transmembrane helix</keyword>
<keyword evidence="3 8" id="KW-0812">Transmembrane</keyword>
<feature type="transmembrane region" description="Helical" evidence="8">
    <location>
        <begin position="127"/>
        <end position="148"/>
    </location>
</feature>
<feature type="transmembrane region" description="Helical" evidence="8">
    <location>
        <begin position="383"/>
        <end position="403"/>
    </location>
</feature>
<sequence>MAVAEQDPKRLRESKVEMVENAQDGGDVRSTQDKSDLQMSHVQYTEKEKSAVRRKIDWRIMPLAAWACGLQFVDKSALGAAATYGLRDDLNLHGQEYSWCVSIFYFGYLVGSFVSGRGLQYFHCGRFIGTAYFFWGGTLLGCMGANGFASLMVLRFLLGIAESCLVPGLLLITTMWYTQKEQPLRFGLWTALNGFLPVPFLIIYYGLGHVTSGPLVSWKLIFLLLGILSCITGILLWLIMPDSPETATWLTEKERAIAVARMAEDQLGVKNANQLKEALLDYRCWMIVLQMFFSQAMGNVTTNFLGIIIKGFGYSQLKAQLLTAPNYACQGITQLIVSGLPTYSKRFRNMKQPLTAVASIISLIGVIILHITPPEPEYQNRRLGACILLSCAGVNYTVIMSVIGSNITGFTKKQLVTSMSFFLYCVVNIITPQTFIGTESPRYPTGMIFVMAFISIFIALTLSTWMTMRLENARRDKKAKTDPSYAPLRPEEYASNITDDTDKQNKRFRYSP</sequence>
<keyword evidence="2" id="KW-0813">Transport</keyword>
<feature type="compositionally biased region" description="Basic and acidic residues" evidence="7">
    <location>
        <begin position="1"/>
        <end position="18"/>
    </location>
</feature>
<dbReference type="PANTHER" id="PTHR43791">
    <property type="entry name" value="PERMEASE-RELATED"/>
    <property type="match status" value="1"/>
</dbReference>
<dbReference type="InterPro" id="IPR036259">
    <property type="entry name" value="MFS_trans_sf"/>
</dbReference>
<evidence type="ECO:0000256" key="3">
    <source>
        <dbReference type="ARBA" id="ARBA00022692"/>
    </source>
</evidence>
<dbReference type="AlphaFoldDB" id="A0A9P9JU70"/>
<evidence type="ECO:0000256" key="5">
    <source>
        <dbReference type="ARBA" id="ARBA00023136"/>
    </source>
</evidence>
<dbReference type="PANTHER" id="PTHR43791:SF70">
    <property type="entry name" value="MAJOR FACILITATOR SUPERFAMILY (MFS) PROFILE DOMAIN-CONTAINING PROTEIN"/>
    <property type="match status" value="1"/>
</dbReference>
<protein>
    <submittedName>
        <fullName evidence="9">Major facilitator superfamily domain-containing protein</fullName>
    </submittedName>
</protein>
<proteinExistence type="predicted"/>